<dbReference type="GO" id="GO:0004735">
    <property type="term" value="F:pyrroline-5-carboxylate reductase activity"/>
    <property type="evidence" value="ECO:0007669"/>
    <property type="project" value="UniProtKB-UniRule"/>
</dbReference>
<keyword evidence="13" id="KW-1185">Reference proteome</keyword>
<organism evidence="12 13">
    <name type="scientific">Planifilum fulgidum</name>
    <dbReference type="NCBI Taxonomy" id="201973"/>
    <lineage>
        <taxon>Bacteria</taxon>
        <taxon>Bacillati</taxon>
        <taxon>Bacillota</taxon>
        <taxon>Bacilli</taxon>
        <taxon>Bacillales</taxon>
        <taxon>Thermoactinomycetaceae</taxon>
        <taxon>Planifilum</taxon>
    </lineage>
</organism>
<dbReference type="EC" id="1.5.1.2" evidence="6 7"/>
<comment type="catalytic activity">
    <reaction evidence="6">
        <text>L-proline + NAD(+) = (S)-1-pyrroline-5-carboxylate + NADH + 2 H(+)</text>
        <dbReference type="Rhea" id="RHEA:14105"/>
        <dbReference type="ChEBI" id="CHEBI:15378"/>
        <dbReference type="ChEBI" id="CHEBI:17388"/>
        <dbReference type="ChEBI" id="CHEBI:57540"/>
        <dbReference type="ChEBI" id="CHEBI:57945"/>
        <dbReference type="ChEBI" id="CHEBI:60039"/>
        <dbReference type="EC" id="1.5.1.2"/>
    </reaction>
</comment>
<evidence type="ECO:0000313" key="13">
    <source>
        <dbReference type="Proteomes" id="UP000198661"/>
    </source>
</evidence>
<dbReference type="OrthoDB" id="9805754at2"/>
<evidence type="ECO:0000256" key="5">
    <source>
        <dbReference type="ARBA" id="ARBA00058118"/>
    </source>
</evidence>
<dbReference type="EMBL" id="FOOK01000025">
    <property type="protein sequence ID" value="SFG29935.1"/>
    <property type="molecule type" value="Genomic_DNA"/>
</dbReference>
<sequence>MKGAERICFIGAGAMAEAMLAGLLKNRRIDADRVSVFNRQRRDRLDKLKRTYGVRIPEDRGRAVLEADTVILAVKPKDVQEALTQWRDYFHKGQRIISVAAGISTEAVEKMIAAEIPVIRAMPNTSCTIGLSATALCAGKWAKPADMEAARYLFSAIGSAVIVDEEAMDSVTALSGSGPAYIYFMVEALERAGVEAGLSKEISRELTLQTLLGAAHMLMETREEPAELRRKVTSPGGTTMAGLEELKRRRFDEAIKSAVLRAKSRSRELGNLLEQGVK</sequence>
<dbReference type="Gene3D" id="3.40.50.720">
    <property type="entry name" value="NAD(P)-binding Rossmann-like Domain"/>
    <property type="match status" value="1"/>
</dbReference>
<proteinExistence type="inferred from homology"/>
<dbReference type="Gene3D" id="1.10.3730.10">
    <property type="entry name" value="ProC C-terminal domain-like"/>
    <property type="match status" value="1"/>
</dbReference>
<dbReference type="Pfam" id="PF03807">
    <property type="entry name" value="F420_oxidored"/>
    <property type="match status" value="1"/>
</dbReference>
<evidence type="ECO:0000256" key="6">
    <source>
        <dbReference type="HAMAP-Rule" id="MF_01925"/>
    </source>
</evidence>
<evidence type="ECO:0000259" key="10">
    <source>
        <dbReference type="Pfam" id="PF03807"/>
    </source>
</evidence>
<keyword evidence="4 6" id="KW-0560">Oxidoreductase</keyword>
<dbReference type="PROSITE" id="PS00521">
    <property type="entry name" value="P5CR"/>
    <property type="match status" value="1"/>
</dbReference>
<dbReference type="STRING" id="201973.SAMN04488025_12521"/>
<reference evidence="12 13" key="1">
    <citation type="submission" date="2016-10" db="EMBL/GenBank/DDBJ databases">
        <authorList>
            <person name="de Groot N.N."/>
        </authorList>
    </citation>
    <scope>NUCLEOTIDE SEQUENCE [LARGE SCALE GENOMIC DNA]</scope>
    <source>
        <strain evidence="12 13">DSM 44945</strain>
    </source>
</reference>
<dbReference type="NCBIfam" id="TIGR00112">
    <property type="entry name" value="proC"/>
    <property type="match status" value="1"/>
</dbReference>
<feature type="domain" description="Pyrroline-5-carboxylate reductase dimerisation" evidence="11">
    <location>
        <begin position="165"/>
        <end position="269"/>
    </location>
</feature>
<dbReference type="UniPathway" id="UPA00098">
    <property type="reaction ID" value="UER00361"/>
</dbReference>
<dbReference type="InterPro" id="IPR053790">
    <property type="entry name" value="P5CR-like_CS"/>
</dbReference>
<dbReference type="AlphaFoldDB" id="A0A1I2QMW0"/>
<evidence type="ECO:0000256" key="4">
    <source>
        <dbReference type="ARBA" id="ARBA00023002"/>
    </source>
</evidence>
<evidence type="ECO:0000256" key="8">
    <source>
        <dbReference type="PIRSR" id="PIRSR000193-1"/>
    </source>
</evidence>
<keyword evidence="6 9" id="KW-0028">Amino-acid biosynthesis</keyword>
<dbReference type="RefSeq" id="WP_092039685.1">
    <property type="nucleotide sequence ID" value="NZ_FOOK01000025.1"/>
</dbReference>
<dbReference type="PANTHER" id="PTHR11645:SF49">
    <property type="entry name" value="PYRROLINE-5-CARBOXYLATE REDUCTASE 1"/>
    <property type="match status" value="1"/>
</dbReference>
<evidence type="ECO:0000256" key="7">
    <source>
        <dbReference type="NCBIfam" id="TIGR00112"/>
    </source>
</evidence>
<comment type="similarity">
    <text evidence="1 6 9">Belongs to the pyrroline-5-carboxylate reductase family.</text>
</comment>
<dbReference type="InterPro" id="IPR029036">
    <property type="entry name" value="P5CR_dimer"/>
</dbReference>
<dbReference type="GO" id="GO:0005737">
    <property type="term" value="C:cytoplasm"/>
    <property type="evidence" value="ECO:0007669"/>
    <property type="project" value="UniProtKB-SubCell"/>
</dbReference>
<evidence type="ECO:0000256" key="2">
    <source>
        <dbReference type="ARBA" id="ARBA00022650"/>
    </source>
</evidence>
<dbReference type="SUPFAM" id="SSF51735">
    <property type="entry name" value="NAD(P)-binding Rossmann-fold domains"/>
    <property type="match status" value="1"/>
</dbReference>
<dbReference type="Pfam" id="PF14748">
    <property type="entry name" value="P5CR_dimer"/>
    <property type="match status" value="1"/>
</dbReference>
<gene>
    <name evidence="6" type="primary">proC</name>
    <name evidence="12" type="ORF">SAMN04488025_12521</name>
</gene>
<comment type="pathway">
    <text evidence="6 9">Amino-acid biosynthesis; L-proline biosynthesis; L-proline from L-glutamate 5-semialdehyde: step 1/1.</text>
</comment>
<dbReference type="PANTHER" id="PTHR11645">
    <property type="entry name" value="PYRROLINE-5-CARBOXYLATE REDUCTASE"/>
    <property type="match status" value="1"/>
</dbReference>
<evidence type="ECO:0000256" key="3">
    <source>
        <dbReference type="ARBA" id="ARBA00022857"/>
    </source>
</evidence>
<keyword evidence="3 6" id="KW-0521">NADP</keyword>
<dbReference type="HAMAP" id="MF_01925">
    <property type="entry name" value="P5C_reductase"/>
    <property type="match status" value="1"/>
</dbReference>
<dbReference type="InterPro" id="IPR008927">
    <property type="entry name" value="6-PGluconate_DH-like_C_sf"/>
</dbReference>
<comment type="catalytic activity">
    <reaction evidence="6 9">
        <text>L-proline + NADP(+) = (S)-1-pyrroline-5-carboxylate + NADPH + 2 H(+)</text>
        <dbReference type="Rhea" id="RHEA:14109"/>
        <dbReference type="ChEBI" id="CHEBI:15378"/>
        <dbReference type="ChEBI" id="CHEBI:17388"/>
        <dbReference type="ChEBI" id="CHEBI:57783"/>
        <dbReference type="ChEBI" id="CHEBI:58349"/>
        <dbReference type="ChEBI" id="CHEBI:60039"/>
        <dbReference type="EC" id="1.5.1.2"/>
    </reaction>
</comment>
<dbReference type="InterPro" id="IPR028939">
    <property type="entry name" value="P5C_Rdtase_cat_N"/>
</dbReference>
<protein>
    <recommendedName>
        <fullName evidence="6 7">Pyrroline-5-carboxylate reductase</fullName>
        <shortName evidence="6">P5C reductase</shortName>
        <shortName evidence="6">P5CR</shortName>
        <ecNumber evidence="6 7">1.5.1.2</ecNumber>
    </recommendedName>
    <alternativeName>
        <fullName evidence="6">PCA reductase</fullName>
    </alternativeName>
</protein>
<dbReference type="Proteomes" id="UP000198661">
    <property type="component" value="Unassembled WGS sequence"/>
</dbReference>
<evidence type="ECO:0000256" key="9">
    <source>
        <dbReference type="RuleBase" id="RU003903"/>
    </source>
</evidence>
<feature type="binding site" evidence="8">
    <location>
        <begin position="10"/>
        <end position="15"/>
    </location>
    <ligand>
        <name>NADP(+)</name>
        <dbReference type="ChEBI" id="CHEBI:58349"/>
    </ligand>
</feature>
<evidence type="ECO:0000313" key="12">
    <source>
        <dbReference type="EMBL" id="SFG29935.1"/>
    </source>
</evidence>
<name>A0A1I2QMW0_9BACL</name>
<evidence type="ECO:0000256" key="1">
    <source>
        <dbReference type="ARBA" id="ARBA00005525"/>
    </source>
</evidence>
<accession>A0A1I2QMW0</accession>
<dbReference type="InterPro" id="IPR036291">
    <property type="entry name" value="NAD(P)-bd_dom_sf"/>
</dbReference>
<dbReference type="SUPFAM" id="SSF48179">
    <property type="entry name" value="6-phosphogluconate dehydrogenase C-terminal domain-like"/>
    <property type="match status" value="1"/>
</dbReference>
<keyword evidence="2 6" id="KW-0641">Proline biosynthesis</keyword>
<comment type="subcellular location">
    <subcellularLocation>
        <location evidence="6">Cytoplasm</location>
    </subcellularLocation>
</comment>
<feature type="binding site" evidence="8">
    <location>
        <begin position="73"/>
        <end position="76"/>
    </location>
    <ligand>
        <name>NADP(+)</name>
        <dbReference type="ChEBI" id="CHEBI:58349"/>
    </ligand>
</feature>
<dbReference type="GO" id="GO:0055129">
    <property type="term" value="P:L-proline biosynthetic process"/>
    <property type="evidence" value="ECO:0007669"/>
    <property type="project" value="UniProtKB-UniRule"/>
</dbReference>
<comment type="function">
    <text evidence="5 6">Catalyzes the reduction of 1-pyrroline-5-carboxylate (PCA) to L-proline.</text>
</comment>
<dbReference type="InterPro" id="IPR000304">
    <property type="entry name" value="Pyrroline-COOH_reductase"/>
</dbReference>
<evidence type="ECO:0000259" key="11">
    <source>
        <dbReference type="Pfam" id="PF14748"/>
    </source>
</evidence>
<dbReference type="PIRSF" id="PIRSF000193">
    <property type="entry name" value="Pyrrol-5-carb_rd"/>
    <property type="match status" value="1"/>
</dbReference>
<keyword evidence="6" id="KW-0963">Cytoplasm</keyword>
<feature type="domain" description="Pyrroline-5-carboxylate reductase catalytic N-terminal" evidence="10">
    <location>
        <begin position="6"/>
        <end position="102"/>
    </location>
</feature>
<dbReference type="FunFam" id="1.10.3730.10:FF:000001">
    <property type="entry name" value="Pyrroline-5-carboxylate reductase"/>
    <property type="match status" value="1"/>
</dbReference>